<dbReference type="AlphaFoldDB" id="A0A9D6UKI6"/>
<dbReference type="Gene3D" id="3.30.460.10">
    <property type="entry name" value="Beta Polymerase, domain 2"/>
    <property type="match status" value="1"/>
</dbReference>
<dbReference type="InterPro" id="IPR011991">
    <property type="entry name" value="ArsR-like_HTH"/>
</dbReference>
<dbReference type="SUPFAM" id="SSF81301">
    <property type="entry name" value="Nucleotidyltransferase"/>
    <property type="match status" value="1"/>
</dbReference>
<reference evidence="2" key="1">
    <citation type="submission" date="2020-07" db="EMBL/GenBank/DDBJ databases">
        <title>Huge and variable diversity of episymbiotic CPR bacteria and DPANN archaea in groundwater ecosystems.</title>
        <authorList>
            <person name="He C.Y."/>
            <person name="Keren R."/>
            <person name="Whittaker M."/>
            <person name="Farag I.F."/>
            <person name="Doudna J."/>
            <person name="Cate J.H.D."/>
            <person name="Banfield J.F."/>
        </authorList>
    </citation>
    <scope>NUCLEOTIDE SEQUENCE</scope>
    <source>
        <strain evidence="2">NC_groundwater_1860_Pr3_B-0.1um_51_7</strain>
    </source>
</reference>
<evidence type="ECO:0000259" key="1">
    <source>
        <dbReference type="Pfam" id="PF01909"/>
    </source>
</evidence>
<name>A0A9D6UKI6_UNCSA</name>
<dbReference type="CDD" id="cd00090">
    <property type="entry name" value="HTH_ARSR"/>
    <property type="match status" value="1"/>
</dbReference>
<comment type="caution">
    <text evidence="2">The sequence shown here is derived from an EMBL/GenBank/DDBJ whole genome shotgun (WGS) entry which is preliminary data.</text>
</comment>
<protein>
    <submittedName>
        <fullName evidence="2">Nucleotidyltransferase domain-containing protein</fullName>
    </submittedName>
</protein>
<dbReference type="CDD" id="cd05403">
    <property type="entry name" value="NT_KNTase_like"/>
    <property type="match status" value="1"/>
</dbReference>
<dbReference type="GO" id="GO:0016779">
    <property type="term" value="F:nucleotidyltransferase activity"/>
    <property type="evidence" value="ECO:0007669"/>
    <property type="project" value="InterPro"/>
</dbReference>
<dbReference type="InterPro" id="IPR036388">
    <property type="entry name" value="WH-like_DNA-bd_sf"/>
</dbReference>
<dbReference type="Proteomes" id="UP000808761">
    <property type="component" value="Unassembled WGS sequence"/>
</dbReference>
<dbReference type="InterPro" id="IPR002934">
    <property type="entry name" value="Polymerase_NTP_transf_dom"/>
</dbReference>
<sequence>MISFRSKITVKLLDYYFLNPGVRRYINELARLLEIDPKNLDRKLKELEKSGLLQSEIRGKERYFFINRKYPLLNQYRQIFFKTHGIEKKLKEIMAGTAGVKEAYIFGSYAVNKMDSASDLDLLVVGNHSSLDLQRSISALQKATGREINVVNLSPREMFAKRKAKDSFLSNIFKRKVVKLI</sequence>
<accession>A0A9D6UKI6</accession>
<feature type="domain" description="Polymerase nucleotidyl transferase" evidence="1">
    <location>
        <begin position="88"/>
        <end position="166"/>
    </location>
</feature>
<dbReference type="EMBL" id="JACRKR010000108">
    <property type="protein sequence ID" value="MBI5078807.1"/>
    <property type="molecule type" value="Genomic_DNA"/>
</dbReference>
<evidence type="ECO:0000313" key="3">
    <source>
        <dbReference type="Proteomes" id="UP000808761"/>
    </source>
</evidence>
<gene>
    <name evidence="2" type="ORF">HZB08_02170</name>
</gene>
<dbReference type="InterPro" id="IPR036390">
    <property type="entry name" value="WH_DNA-bd_sf"/>
</dbReference>
<proteinExistence type="predicted"/>
<dbReference type="Pfam" id="PF01909">
    <property type="entry name" value="NTP_transf_2"/>
    <property type="match status" value="1"/>
</dbReference>
<evidence type="ECO:0000313" key="2">
    <source>
        <dbReference type="EMBL" id="MBI5078807.1"/>
    </source>
</evidence>
<organism evidence="2 3">
    <name type="scientific">Candidatus Saganbacteria bacterium</name>
    <dbReference type="NCBI Taxonomy" id="2575572"/>
    <lineage>
        <taxon>Bacteria</taxon>
        <taxon>Bacillati</taxon>
        <taxon>Saganbacteria</taxon>
    </lineage>
</organism>
<dbReference type="InterPro" id="IPR043519">
    <property type="entry name" value="NT_sf"/>
</dbReference>
<dbReference type="Gene3D" id="1.10.10.10">
    <property type="entry name" value="Winged helix-like DNA-binding domain superfamily/Winged helix DNA-binding domain"/>
    <property type="match status" value="1"/>
</dbReference>
<dbReference type="SUPFAM" id="SSF46785">
    <property type="entry name" value="Winged helix' DNA-binding domain"/>
    <property type="match status" value="1"/>
</dbReference>